<reference evidence="2" key="1">
    <citation type="submission" date="2025-08" db="UniProtKB">
        <authorList>
            <consortium name="Ensembl"/>
        </authorList>
    </citation>
    <scope>IDENTIFICATION</scope>
</reference>
<feature type="region of interest" description="Disordered" evidence="1">
    <location>
        <begin position="1"/>
        <end position="32"/>
    </location>
</feature>
<gene>
    <name evidence="2" type="primary">PKP4</name>
</gene>
<evidence type="ECO:0000256" key="1">
    <source>
        <dbReference type="SAM" id="MobiDB-lite"/>
    </source>
</evidence>
<evidence type="ECO:0000313" key="2">
    <source>
        <dbReference type="Ensembl" id="ENSPCOP00000029703.1"/>
    </source>
</evidence>
<dbReference type="AlphaFoldDB" id="A0A2K6GU02"/>
<reference evidence="2" key="2">
    <citation type="submission" date="2025-09" db="UniProtKB">
        <authorList>
            <consortium name="Ensembl"/>
        </authorList>
    </citation>
    <scope>IDENTIFICATION</scope>
</reference>
<dbReference type="GeneTree" id="ENSGT00940000155773"/>
<dbReference type="Proteomes" id="UP000233160">
    <property type="component" value="Unassembled WGS sequence"/>
</dbReference>
<keyword evidence="3" id="KW-1185">Reference proteome</keyword>
<name>A0A2K6GU02_PROCO</name>
<sequence length="53" mass="5485">MPAPEQASLVEEGQPQTHQEAASTGPGMEPETTATTILASVKEQVFTSLSTLG</sequence>
<accession>A0A2K6GU02</accession>
<dbReference type="Ensembl" id="ENSPCOT00000040648.1">
    <property type="protein sequence ID" value="ENSPCOP00000029703.1"/>
    <property type="gene ID" value="ENSPCOG00000027516.1"/>
</dbReference>
<protein>
    <submittedName>
        <fullName evidence="2">Plakophilin 4</fullName>
    </submittedName>
</protein>
<evidence type="ECO:0000313" key="3">
    <source>
        <dbReference type="Proteomes" id="UP000233160"/>
    </source>
</evidence>
<proteinExistence type="predicted"/>
<organism evidence="2 3">
    <name type="scientific">Propithecus coquereli</name>
    <name type="common">Coquerel's sifaka</name>
    <name type="synonym">Propithecus verreauxi coquereli</name>
    <dbReference type="NCBI Taxonomy" id="379532"/>
    <lineage>
        <taxon>Eukaryota</taxon>
        <taxon>Metazoa</taxon>
        <taxon>Chordata</taxon>
        <taxon>Craniata</taxon>
        <taxon>Vertebrata</taxon>
        <taxon>Euteleostomi</taxon>
        <taxon>Mammalia</taxon>
        <taxon>Eutheria</taxon>
        <taxon>Euarchontoglires</taxon>
        <taxon>Primates</taxon>
        <taxon>Strepsirrhini</taxon>
        <taxon>Lemuriformes</taxon>
        <taxon>Indriidae</taxon>
        <taxon>Propithecus</taxon>
    </lineage>
</organism>